<dbReference type="OrthoDB" id="707666at2"/>
<dbReference type="STRING" id="525373.HMPREF0766_13742"/>
<dbReference type="RefSeq" id="WP_002995156.1">
    <property type="nucleotide sequence ID" value="NZ_GL379770.1"/>
</dbReference>
<comment type="caution">
    <text evidence="1">The sequence shown here is derived from an EMBL/GenBank/DDBJ whole genome shotgun (WGS) entry which is preliminary data.</text>
</comment>
<dbReference type="HOGENOM" id="CLU_1395524_0_0_10"/>
<dbReference type="GeneID" id="95431047"/>
<proteinExistence type="predicted"/>
<organism evidence="1 2">
    <name type="scientific">Sphingobacterium spiritivorum ATCC 33861</name>
    <dbReference type="NCBI Taxonomy" id="525373"/>
    <lineage>
        <taxon>Bacteria</taxon>
        <taxon>Pseudomonadati</taxon>
        <taxon>Bacteroidota</taxon>
        <taxon>Sphingobacteriia</taxon>
        <taxon>Sphingobacteriales</taxon>
        <taxon>Sphingobacteriaceae</taxon>
        <taxon>Sphingobacterium</taxon>
    </lineage>
</organism>
<dbReference type="EMBL" id="ACHA02000012">
    <property type="protein sequence ID" value="EFK56539.1"/>
    <property type="molecule type" value="Genomic_DNA"/>
</dbReference>
<evidence type="ECO:0000313" key="1">
    <source>
        <dbReference type="EMBL" id="EFK56539.1"/>
    </source>
</evidence>
<reference evidence="1" key="1">
    <citation type="submission" date="2010-07" db="EMBL/GenBank/DDBJ databases">
        <authorList>
            <person name="Muzny D."/>
            <person name="Qin X."/>
            <person name="Buhay C."/>
            <person name="Dugan-Rocha S."/>
            <person name="Ding Y."/>
            <person name="Chen G."/>
            <person name="Hawes A."/>
            <person name="Holder M."/>
            <person name="Jhangiani S."/>
            <person name="Johnson A."/>
            <person name="Khan Z."/>
            <person name="Li Z."/>
            <person name="Liu W."/>
            <person name="Liu X."/>
            <person name="Perez L."/>
            <person name="Shen H."/>
            <person name="Wang Q."/>
            <person name="Watt J."/>
            <person name="Xi L."/>
            <person name="Xin Y."/>
            <person name="Zhou J."/>
            <person name="Deng J."/>
            <person name="Jiang H."/>
            <person name="Liu Y."/>
            <person name="Qu J."/>
            <person name="Song X.-Z."/>
            <person name="Zhang L."/>
            <person name="Villasana D."/>
            <person name="Johnson A."/>
            <person name="Liu J."/>
            <person name="Liyanage D."/>
            <person name="Lorensuhewa L."/>
            <person name="Robinson T."/>
            <person name="Song A."/>
            <person name="Song B.-B."/>
            <person name="Dinh H."/>
            <person name="Thornton R."/>
            <person name="Coyle M."/>
            <person name="Francisco L."/>
            <person name="Jackson L."/>
            <person name="Javaid M."/>
            <person name="Korchina V."/>
            <person name="Kovar C."/>
            <person name="Mata R."/>
            <person name="Mathew T."/>
            <person name="Ngo R."/>
            <person name="Nguyen L."/>
            <person name="Nguyen N."/>
            <person name="Okwuonu G."/>
            <person name="Ongeri F."/>
            <person name="Pham C."/>
            <person name="Simmons D."/>
            <person name="Wilczek-Boney K."/>
            <person name="Hale W."/>
            <person name="Jakkamsetti A."/>
            <person name="Pham P."/>
            <person name="Ruth R."/>
            <person name="San Lucas F."/>
            <person name="Warren J."/>
            <person name="Zhang J."/>
            <person name="Zhao Z."/>
            <person name="Zhou C."/>
            <person name="Zhu D."/>
            <person name="Lee S."/>
            <person name="Bess C."/>
            <person name="Blankenburg K."/>
            <person name="Forbes L."/>
            <person name="Fu Q."/>
            <person name="Gubbala S."/>
            <person name="Hirani K."/>
            <person name="Jayaseelan J.C."/>
            <person name="Lara F."/>
            <person name="Munidasa M."/>
            <person name="Palculict T."/>
            <person name="Patil S."/>
            <person name="Pu L.-L."/>
            <person name="Saada N."/>
            <person name="Tang L."/>
            <person name="Weissenberger G."/>
            <person name="Zhu Y."/>
            <person name="Hemphill L."/>
            <person name="Shang Y."/>
            <person name="Youmans B."/>
            <person name="Ayvaz T."/>
            <person name="Ross M."/>
            <person name="Santibanez J."/>
            <person name="Aqrawi P."/>
            <person name="Gross S."/>
            <person name="Joshi V."/>
            <person name="Fowler G."/>
            <person name="Nazareth L."/>
            <person name="Reid J."/>
            <person name="Worley K."/>
            <person name="Petrosino J."/>
            <person name="Highlander S."/>
            <person name="Gibbs R."/>
        </authorList>
    </citation>
    <scope>NUCLEOTIDE SEQUENCE [LARGE SCALE GENOMIC DNA]</scope>
    <source>
        <strain evidence="1">ATCC 33861</strain>
    </source>
</reference>
<sequence length="195" mass="22118">MKTILFAIPFVLLYSCNSKPENKKDLSAGDSISSAVSADTISKPVSDTKDLTWASIPVKQLPVTDSTNFDNYKPATKQNPELIKKINLKKAIEDATDFNINYSIPFSEKFETVVVTYHKGEMELCTSMLTVDKNYKIIDILPVAYDEVAESAFRKISTIEKGKITIEDWNYMQEEPTKETHIYTLQENGKFKEVK</sequence>
<dbReference type="Proteomes" id="UP000006258">
    <property type="component" value="Unassembled WGS sequence"/>
</dbReference>
<name>D7VRY8_SPHSI</name>
<dbReference type="PROSITE" id="PS51257">
    <property type="entry name" value="PROKAR_LIPOPROTEIN"/>
    <property type="match status" value="1"/>
</dbReference>
<protein>
    <submittedName>
        <fullName evidence="1">Uncharacterized protein</fullName>
    </submittedName>
</protein>
<dbReference type="eggNOG" id="ENOG5033FGP">
    <property type="taxonomic scope" value="Bacteria"/>
</dbReference>
<keyword evidence="2" id="KW-1185">Reference proteome</keyword>
<accession>D7VRY8</accession>
<evidence type="ECO:0000313" key="2">
    <source>
        <dbReference type="Proteomes" id="UP000006258"/>
    </source>
</evidence>
<gene>
    <name evidence="1" type="ORF">HMPREF0766_13742</name>
</gene>
<dbReference type="AlphaFoldDB" id="D7VRY8"/>